<feature type="domain" description="HAMP" evidence="17">
    <location>
        <begin position="223"/>
        <end position="275"/>
    </location>
</feature>
<dbReference type="InterPro" id="IPR003660">
    <property type="entry name" value="HAMP_dom"/>
</dbReference>
<dbReference type="SMART" id="SM00388">
    <property type="entry name" value="HisKA"/>
    <property type="match status" value="1"/>
</dbReference>
<dbReference type="InterPro" id="IPR005467">
    <property type="entry name" value="His_kinase_dom"/>
</dbReference>
<protein>
    <recommendedName>
        <fullName evidence="14">Sensor histidine kinase MtrB</fullName>
        <ecNumber evidence="3">2.7.13.3</ecNumber>
    </recommendedName>
</protein>
<keyword evidence="9 18" id="KW-0418">Kinase</keyword>
<evidence type="ECO:0000256" key="9">
    <source>
        <dbReference type="ARBA" id="ARBA00022777"/>
    </source>
</evidence>
<evidence type="ECO:0000256" key="2">
    <source>
        <dbReference type="ARBA" id="ARBA00004651"/>
    </source>
</evidence>
<evidence type="ECO:0000259" key="17">
    <source>
        <dbReference type="PROSITE" id="PS50885"/>
    </source>
</evidence>
<dbReference type="InterPro" id="IPR036097">
    <property type="entry name" value="HisK_dim/P_sf"/>
</dbReference>
<dbReference type="RefSeq" id="WP_425308677.1">
    <property type="nucleotide sequence ID" value="NZ_CP154795.1"/>
</dbReference>
<dbReference type="InterPro" id="IPR003594">
    <property type="entry name" value="HATPase_dom"/>
</dbReference>
<dbReference type="InterPro" id="IPR004358">
    <property type="entry name" value="Sig_transdc_His_kin-like_C"/>
</dbReference>
<keyword evidence="12" id="KW-0902">Two-component regulatory system</keyword>
<dbReference type="Pfam" id="PF00512">
    <property type="entry name" value="HisKA"/>
    <property type="match status" value="1"/>
</dbReference>
<dbReference type="Pfam" id="PF00672">
    <property type="entry name" value="HAMP"/>
    <property type="match status" value="1"/>
</dbReference>
<evidence type="ECO:0000313" key="18">
    <source>
        <dbReference type="EMBL" id="XAN07227.1"/>
    </source>
</evidence>
<evidence type="ECO:0000256" key="11">
    <source>
        <dbReference type="ARBA" id="ARBA00022989"/>
    </source>
</evidence>
<dbReference type="CDD" id="cd00075">
    <property type="entry name" value="HATPase"/>
    <property type="match status" value="1"/>
</dbReference>
<dbReference type="PROSITE" id="PS50885">
    <property type="entry name" value="HAMP"/>
    <property type="match status" value="1"/>
</dbReference>
<dbReference type="EC" id="2.7.13.3" evidence="3"/>
<dbReference type="InterPro" id="IPR050398">
    <property type="entry name" value="HssS/ArlS-like"/>
</dbReference>
<keyword evidence="6" id="KW-0808">Transferase</keyword>
<dbReference type="PROSITE" id="PS50109">
    <property type="entry name" value="HIS_KIN"/>
    <property type="match status" value="1"/>
</dbReference>
<dbReference type="Gene3D" id="1.10.287.130">
    <property type="match status" value="1"/>
</dbReference>
<proteinExistence type="predicted"/>
<gene>
    <name evidence="18" type="primary">mtrB</name>
    <name evidence="18" type="ORF">AADG42_07950</name>
</gene>
<dbReference type="SUPFAM" id="SSF55874">
    <property type="entry name" value="ATPase domain of HSP90 chaperone/DNA topoisomerase II/histidine kinase"/>
    <property type="match status" value="1"/>
</dbReference>
<evidence type="ECO:0000256" key="14">
    <source>
        <dbReference type="ARBA" id="ARBA00035305"/>
    </source>
</evidence>
<dbReference type="GO" id="GO:0016301">
    <property type="term" value="F:kinase activity"/>
    <property type="evidence" value="ECO:0007669"/>
    <property type="project" value="UniProtKB-KW"/>
</dbReference>
<dbReference type="NCBIfam" id="NF040691">
    <property type="entry name" value="MtrAB_MtrB"/>
    <property type="match status" value="1"/>
</dbReference>
<organism evidence="18 19">
    <name type="scientific">Ammonicoccus fulvus</name>
    <dbReference type="NCBI Taxonomy" id="3138240"/>
    <lineage>
        <taxon>Bacteria</taxon>
        <taxon>Bacillati</taxon>
        <taxon>Actinomycetota</taxon>
        <taxon>Actinomycetes</taxon>
        <taxon>Propionibacteriales</taxon>
        <taxon>Propionibacteriaceae</taxon>
        <taxon>Ammonicoccus</taxon>
    </lineage>
</organism>
<evidence type="ECO:0000256" key="4">
    <source>
        <dbReference type="ARBA" id="ARBA00022475"/>
    </source>
</evidence>
<dbReference type="CDD" id="cd00082">
    <property type="entry name" value="HisKA"/>
    <property type="match status" value="1"/>
</dbReference>
<keyword evidence="10" id="KW-0067">ATP-binding</keyword>
<dbReference type="Gene3D" id="3.30.565.10">
    <property type="entry name" value="Histidine kinase-like ATPase, C-terminal domain"/>
    <property type="match status" value="1"/>
</dbReference>
<dbReference type="SMART" id="SM00304">
    <property type="entry name" value="HAMP"/>
    <property type="match status" value="1"/>
</dbReference>
<dbReference type="PANTHER" id="PTHR45528">
    <property type="entry name" value="SENSOR HISTIDINE KINASE CPXA"/>
    <property type="match status" value="1"/>
</dbReference>
<dbReference type="CDD" id="cd06225">
    <property type="entry name" value="HAMP"/>
    <property type="match status" value="1"/>
</dbReference>
<feature type="domain" description="Histidine kinase" evidence="16">
    <location>
        <begin position="290"/>
        <end position="506"/>
    </location>
</feature>
<evidence type="ECO:0000313" key="19">
    <source>
        <dbReference type="Proteomes" id="UP001442841"/>
    </source>
</evidence>
<keyword evidence="11 15" id="KW-1133">Transmembrane helix</keyword>
<keyword evidence="19" id="KW-1185">Reference proteome</keyword>
<dbReference type="SUPFAM" id="SSF47384">
    <property type="entry name" value="Homodimeric domain of signal transducing histidine kinase"/>
    <property type="match status" value="1"/>
</dbReference>
<keyword evidence="8" id="KW-0547">Nucleotide-binding</keyword>
<dbReference type="EMBL" id="CP154795">
    <property type="protein sequence ID" value="XAN07227.1"/>
    <property type="molecule type" value="Genomic_DNA"/>
</dbReference>
<dbReference type="Gene3D" id="6.10.340.10">
    <property type="match status" value="1"/>
</dbReference>
<keyword evidence="4" id="KW-1003">Cell membrane</keyword>
<evidence type="ECO:0000256" key="5">
    <source>
        <dbReference type="ARBA" id="ARBA00022553"/>
    </source>
</evidence>
<comment type="catalytic activity">
    <reaction evidence="1">
        <text>ATP + protein L-histidine = ADP + protein N-phospho-L-histidine.</text>
        <dbReference type="EC" id="2.7.13.3"/>
    </reaction>
</comment>
<evidence type="ECO:0000256" key="6">
    <source>
        <dbReference type="ARBA" id="ARBA00022679"/>
    </source>
</evidence>
<dbReference type="PANTHER" id="PTHR45528:SF1">
    <property type="entry name" value="SENSOR HISTIDINE KINASE CPXA"/>
    <property type="match status" value="1"/>
</dbReference>
<dbReference type="Proteomes" id="UP001442841">
    <property type="component" value="Chromosome"/>
</dbReference>
<dbReference type="SMART" id="SM00387">
    <property type="entry name" value="HATPase_c"/>
    <property type="match status" value="1"/>
</dbReference>
<accession>A0ABZ3FPA1</accession>
<reference evidence="18 19" key="1">
    <citation type="submission" date="2024-04" db="EMBL/GenBank/DDBJ databases">
        <title>Isolation of an actinomycete strain from pig manure.</title>
        <authorList>
            <person name="Gong T."/>
            <person name="Yu Z."/>
            <person name="An M."/>
            <person name="Wei C."/>
            <person name="Yang W."/>
            <person name="Liu L."/>
        </authorList>
    </citation>
    <scope>NUCLEOTIDE SEQUENCE [LARGE SCALE GENOMIC DNA]</scope>
    <source>
        <strain evidence="18 19">ZF39</strain>
    </source>
</reference>
<evidence type="ECO:0000256" key="7">
    <source>
        <dbReference type="ARBA" id="ARBA00022692"/>
    </source>
</evidence>
<dbReference type="SUPFAM" id="SSF158472">
    <property type="entry name" value="HAMP domain-like"/>
    <property type="match status" value="1"/>
</dbReference>
<evidence type="ECO:0000256" key="15">
    <source>
        <dbReference type="SAM" id="Phobius"/>
    </source>
</evidence>
<dbReference type="InterPro" id="IPR047669">
    <property type="entry name" value="MtrAB_MtrB"/>
</dbReference>
<evidence type="ECO:0000256" key="13">
    <source>
        <dbReference type="ARBA" id="ARBA00023136"/>
    </source>
</evidence>
<sequence length="540" mass="58983">MPDRDWRTRSARLLTAPGRIWWGSLPVRVVGSTLVASALVIALGMFLLLQQATEGVLNGKRRSATAEASIAVDTAQRQLRAADAGTITINDLLTQLTFEVANRGAVSGQYQIIVQGPVSDIRSGRVLPESVPASLREVVTRNAEIGRLWVTPTEVVYADGRPSEPGLAIGANLETPTLARYPIYLIFPLTQEQQTLEVLERAAVSTGVLLVVLLAIIAALVSRQVVAPIREARLQAERVTSGQLDDRMTVRGTDDLASLAMSMNNMAAELQKQISQLEELSRVQHRFVSDVSHELRTPLTTVRMAAEVLHDARESFDPLEQRSVELLQHELDRFEALLGDLLEISRFDAGAAELSREVADLHEVVSQEVEAQRAFAERSGTQLRIHATGPMTAEIDVRRVRRILRNLITNAIEHGEGRPIDIHLAGDDKAVAVAVRDHGVGFEAAHVKQVFHRFWRADPARNRTVGGTGLGLSIAMEDARLHGGWLNAWGRPQQGAQFRLTLPRQAGQVLEISPLPVIPRDLAGVAGRPALEAAPREVGA</sequence>
<dbReference type="PRINTS" id="PR00344">
    <property type="entry name" value="BCTRLSENSOR"/>
</dbReference>
<dbReference type="InterPro" id="IPR036890">
    <property type="entry name" value="HATPase_C_sf"/>
</dbReference>
<evidence type="ECO:0000256" key="3">
    <source>
        <dbReference type="ARBA" id="ARBA00012438"/>
    </source>
</evidence>
<dbReference type="Pfam" id="PF02518">
    <property type="entry name" value="HATPase_c"/>
    <property type="match status" value="1"/>
</dbReference>
<dbReference type="InterPro" id="IPR003661">
    <property type="entry name" value="HisK_dim/P_dom"/>
</dbReference>
<keyword evidence="13 15" id="KW-0472">Membrane</keyword>
<keyword evidence="5" id="KW-0597">Phosphoprotein</keyword>
<feature type="transmembrane region" description="Helical" evidence="15">
    <location>
        <begin position="20"/>
        <end position="49"/>
    </location>
</feature>
<evidence type="ECO:0000256" key="8">
    <source>
        <dbReference type="ARBA" id="ARBA00022741"/>
    </source>
</evidence>
<name>A0ABZ3FPA1_9ACTN</name>
<evidence type="ECO:0000259" key="16">
    <source>
        <dbReference type="PROSITE" id="PS50109"/>
    </source>
</evidence>
<comment type="subcellular location">
    <subcellularLocation>
        <location evidence="2">Cell membrane</location>
        <topology evidence="2">Multi-pass membrane protein</topology>
    </subcellularLocation>
</comment>
<evidence type="ECO:0000256" key="12">
    <source>
        <dbReference type="ARBA" id="ARBA00023012"/>
    </source>
</evidence>
<keyword evidence="7 15" id="KW-0812">Transmembrane</keyword>
<evidence type="ECO:0000256" key="1">
    <source>
        <dbReference type="ARBA" id="ARBA00000085"/>
    </source>
</evidence>
<evidence type="ECO:0000256" key="10">
    <source>
        <dbReference type="ARBA" id="ARBA00022840"/>
    </source>
</evidence>